<gene>
    <name evidence="3" type="ORF">BED47_04830</name>
</gene>
<keyword evidence="3" id="KW-0378">Hydrolase</keyword>
<dbReference type="SUPFAM" id="SSF110296">
    <property type="entry name" value="Oligoxyloglucan reducing end-specific cellobiohydrolase"/>
    <property type="match status" value="1"/>
</dbReference>
<evidence type="ECO:0000256" key="2">
    <source>
        <dbReference type="SAM" id="Phobius"/>
    </source>
</evidence>
<dbReference type="EMBL" id="MDKC01000013">
    <property type="protein sequence ID" value="ODG91812.1"/>
    <property type="molecule type" value="Genomic_DNA"/>
</dbReference>
<name>A0ABX2ZTG0_9BACI</name>
<proteinExistence type="predicted"/>
<evidence type="ECO:0000313" key="4">
    <source>
        <dbReference type="Proteomes" id="UP000094580"/>
    </source>
</evidence>
<evidence type="ECO:0000256" key="1">
    <source>
        <dbReference type="SAM" id="MobiDB-lite"/>
    </source>
</evidence>
<dbReference type="RefSeq" id="WP_069033651.1">
    <property type="nucleotide sequence ID" value="NZ_MDKC01000013.1"/>
</dbReference>
<dbReference type="GO" id="GO:0016787">
    <property type="term" value="F:hydrolase activity"/>
    <property type="evidence" value="ECO:0007669"/>
    <property type="project" value="UniProtKB-KW"/>
</dbReference>
<feature type="transmembrane region" description="Helical" evidence="2">
    <location>
        <begin position="17"/>
        <end position="38"/>
    </location>
</feature>
<keyword evidence="4" id="KW-1185">Reference proteome</keyword>
<organism evidence="3 4">
    <name type="scientific">Gottfriedia luciferensis</name>
    <dbReference type="NCBI Taxonomy" id="178774"/>
    <lineage>
        <taxon>Bacteria</taxon>
        <taxon>Bacillati</taxon>
        <taxon>Bacillota</taxon>
        <taxon>Bacilli</taxon>
        <taxon>Bacillales</taxon>
        <taxon>Bacillaceae</taxon>
        <taxon>Gottfriedia</taxon>
    </lineage>
</organism>
<dbReference type="Proteomes" id="UP000094580">
    <property type="component" value="Unassembled WGS sequence"/>
</dbReference>
<evidence type="ECO:0000313" key="3">
    <source>
        <dbReference type="EMBL" id="ODG91812.1"/>
    </source>
</evidence>
<keyword evidence="2" id="KW-1133">Transmembrane helix</keyword>
<protein>
    <submittedName>
        <fullName evidence="3">Glycosyl hydrolase</fullName>
    </submittedName>
</protein>
<feature type="transmembrane region" description="Helical" evidence="2">
    <location>
        <begin position="50"/>
        <end position="69"/>
    </location>
</feature>
<keyword evidence="2" id="KW-0812">Transmembrane</keyword>
<dbReference type="Gene3D" id="2.130.10.10">
    <property type="entry name" value="YVTN repeat-like/Quinoprotein amine dehydrogenase"/>
    <property type="match status" value="1"/>
</dbReference>
<feature type="region of interest" description="Disordered" evidence="1">
    <location>
        <begin position="312"/>
        <end position="336"/>
    </location>
</feature>
<keyword evidence="2" id="KW-0472">Membrane</keyword>
<comment type="caution">
    <text evidence="3">The sequence shown here is derived from an EMBL/GenBank/DDBJ whole genome shotgun (WGS) entry which is preliminary data.</text>
</comment>
<feature type="compositionally biased region" description="Basic and acidic residues" evidence="1">
    <location>
        <begin position="325"/>
        <end position="335"/>
    </location>
</feature>
<feature type="transmembrane region" description="Helical" evidence="2">
    <location>
        <begin position="90"/>
        <end position="108"/>
    </location>
</feature>
<reference evidence="3 4" key="1">
    <citation type="submission" date="2016-07" db="EMBL/GenBank/DDBJ databases">
        <authorList>
            <person name="Townsley L."/>
            <person name="Shank E.A."/>
        </authorList>
    </citation>
    <scope>NUCLEOTIDE SEQUENCE [LARGE SCALE GENOMIC DNA]</scope>
    <source>
        <strain evidence="3 4">CH01</strain>
    </source>
</reference>
<dbReference type="InterPro" id="IPR015943">
    <property type="entry name" value="WD40/YVTN_repeat-like_dom_sf"/>
</dbReference>
<sequence length="495" mass="55639">MQLGGIYRLRGKVKRTLITLLTNPIFLIGYWVFGLKLASICKYGSIDKNLPILLVSIALLILVILFTIIRVIKGSERKPNKLSDLKVWKFISIVLFVAITLFYGANIYKSATNFGGKLAWYIERLKNQRSIKFEHNNIYQYGVEGIFEDINNKHTLPKKLYMENNFSLKFNSDGLITSFDTFVYGKNDNGKEESFLITYDKNKSENITVYLHGYAAPNYNDDKLLDPLIETANVIPIKKAVSKWNESQYGLIYYGKRNWGYNTNGIINIDKDGKEYSPETASNEIIGYTVSLFIPGMEKEITPARYNLIGNPKWSKPSTTPKQPTSDEKKDEQTNTKEQFFLSKEVGYKLNVADKALGSTFYSLSKTTDGGNVWTIINNDPYSGTVGGASGIVFLDDKLGFLGAVNPSGNEGTLYRTDDGGKTFKKVNYTSHEVKLNNGQAIKPFDTPSMPFMMGGVLSMLVGQGSDGDYNGNSSELYQSKNKGQTWKFVQEIKK</sequence>
<accession>A0ABX2ZTG0</accession>